<dbReference type="GO" id="GO:0009279">
    <property type="term" value="C:cell outer membrane"/>
    <property type="evidence" value="ECO:0007669"/>
    <property type="project" value="UniProtKB-SubCell"/>
</dbReference>
<reference evidence="8 9" key="1">
    <citation type="journal article" date="2013" name="Genome Announc.">
        <title>Complete genome sequence of Simiduia agarivorans SA1(T), a marine bacterium able to degrade a variety of polysaccharides.</title>
        <authorList>
            <person name="Lin S.Y."/>
            <person name="Shieh W.Y."/>
            <person name="Chen J.S."/>
            <person name="Tang S.L."/>
        </authorList>
    </citation>
    <scope>NUCLEOTIDE SEQUENCE [LARGE SCALE GENOMIC DNA]</scope>
    <source>
        <strain evidence="9">DSM 21679 / JCM 13881 / BCRC 17597 / SA1</strain>
    </source>
</reference>
<dbReference type="KEGG" id="saga:M5M_16755"/>
<dbReference type="InterPro" id="IPR036942">
    <property type="entry name" value="Beta-barrel_TonB_sf"/>
</dbReference>
<dbReference type="Proteomes" id="UP000000466">
    <property type="component" value="Chromosome"/>
</dbReference>
<sequence>MQTPNRIPKAWLPIGLASSLVMSAIVPLAQAQSESADNATELEEMVIYGIRQSLTDAVDQKRNSAAIMDAISAEDIGKLPDENAARALQRVTGVQISNRDGEGSEIQVRGMSQVNMEVNGVSYLGTPSQPGFRSTVRRNATLEDIPSELLAGLEVIKSPSADRIEGAIGGTVNMKTRKPLDTEGFQLAGSAKGVHSELADANDGRYSFLIGNNWDDRFGVLVNVTKGESTSRNDTIDYRNWDGLSFENWNSNVPSLEAWNESVWWDSAQDPASVCTPFCWRNVGWGEDPTNPGSDAPVQNGGWMPTLMYLNPETGKLAQVIAPQEVELQQKEIVRERTGVNISLQAKPSDNLSLYADIIGSQYDEKQSASILTLGIRDIDWPHTGVILDESFVPFTLGQYTEGSDVPSTASIKPGDLNGVDGEVTLLSGGFAPISWNNNGNAHRLGGQAAFREVENRNISLGGSWWQDDLTVSVNYSNGASKFDSIWLRQDLKGSYGNVNCAWRDPRPMDPASGQPVACAQNVSWGYDITQGDIGSVMINPALTGVNPSAPNGGDYLTDPYSYAIAFVSLWKDEFTSNQDALALDFDYNLDEAFAGLTLDSVEYGLRIARRSNEREVERGMGTHWRSECTDNTCAVETDQRLGVEDANSIYIQPPQIRNAVAVNDGSFLDGVAGSVPRQWIAGDPSVYNNPLADLNNIWGIYPVSDKINDYKVSEDTQAGYLKVNFANGAENVSGNLGVRVVRTFTDSTNYSVKSGASSRYLFVPIYTGADYEANTLERSYTDILPSLTVNWDVTDDLKVRFAASKVMARPDLTDLTSGIFITSITSRTGIIGNPDLDPYRANQLDGSLEWYFDEGSLLSVTAFFKDINSFITYDYSETFMGPGRTPDVNGDIPDVEYSARKAVNDEGQVKGAEFSYQQLYGGLFDGFGTVLNYTYVDSETPDGLPIPQLSKHSANAILFFEKHGFGARLAYNWRDDSLSAADGSGGRSEYLKDYGQLDLSLSYDLSDNLKITFEGLNLTQSSLKSYVEVEERILQYQQLDRVFQLGIIGRY</sequence>
<dbReference type="Pfam" id="PF07715">
    <property type="entry name" value="Plug"/>
    <property type="match status" value="1"/>
</dbReference>
<dbReference type="InterPro" id="IPR012910">
    <property type="entry name" value="Plug_dom"/>
</dbReference>
<dbReference type="SUPFAM" id="SSF56935">
    <property type="entry name" value="Porins"/>
    <property type="match status" value="1"/>
</dbReference>
<feature type="signal peptide" evidence="5">
    <location>
        <begin position="1"/>
        <end position="31"/>
    </location>
</feature>
<evidence type="ECO:0000259" key="7">
    <source>
        <dbReference type="Pfam" id="PF07715"/>
    </source>
</evidence>
<dbReference type="EMBL" id="CP003746">
    <property type="protein sequence ID" value="AFV00482.1"/>
    <property type="molecule type" value="Genomic_DNA"/>
</dbReference>
<feature type="domain" description="TonB-dependent receptor plug" evidence="7">
    <location>
        <begin position="61"/>
        <end position="171"/>
    </location>
</feature>
<evidence type="ECO:0000259" key="6">
    <source>
        <dbReference type="Pfam" id="PF00593"/>
    </source>
</evidence>
<evidence type="ECO:0000256" key="3">
    <source>
        <dbReference type="ARBA" id="ARBA00023237"/>
    </source>
</evidence>
<evidence type="ECO:0000256" key="5">
    <source>
        <dbReference type="SAM" id="SignalP"/>
    </source>
</evidence>
<dbReference type="PANTHER" id="PTHR40980">
    <property type="entry name" value="PLUG DOMAIN-CONTAINING PROTEIN"/>
    <property type="match status" value="1"/>
</dbReference>
<dbReference type="PANTHER" id="PTHR40980:SF3">
    <property type="entry name" value="TONB-DEPENDENT RECEPTOR-LIKE BETA-BARREL DOMAIN-CONTAINING PROTEIN"/>
    <property type="match status" value="1"/>
</dbReference>
<proteinExistence type="inferred from homology"/>
<accession>K4KN64</accession>
<dbReference type="eggNOG" id="COG4771">
    <property type="taxonomic scope" value="Bacteria"/>
</dbReference>
<comment type="similarity">
    <text evidence="4">Belongs to the TonB-dependent receptor family.</text>
</comment>
<dbReference type="Pfam" id="PF00593">
    <property type="entry name" value="TonB_dep_Rec_b-barrel"/>
    <property type="match status" value="1"/>
</dbReference>
<dbReference type="STRING" id="1117647.M5M_16755"/>
<dbReference type="InterPro" id="IPR000531">
    <property type="entry name" value="Beta-barrel_TonB"/>
</dbReference>
<dbReference type="RefSeq" id="WP_015048634.1">
    <property type="nucleotide sequence ID" value="NC_018868.3"/>
</dbReference>
<dbReference type="Gene3D" id="2.170.130.10">
    <property type="entry name" value="TonB-dependent receptor, plug domain"/>
    <property type="match status" value="1"/>
</dbReference>
<keyword evidence="8" id="KW-0675">Receptor</keyword>
<comment type="subcellular location">
    <subcellularLocation>
        <location evidence="1 4">Cell outer membrane</location>
    </subcellularLocation>
</comment>
<evidence type="ECO:0000313" key="8">
    <source>
        <dbReference type="EMBL" id="AFV00482.1"/>
    </source>
</evidence>
<keyword evidence="3" id="KW-0998">Cell outer membrane</keyword>
<evidence type="ECO:0000256" key="4">
    <source>
        <dbReference type="RuleBase" id="RU003357"/>
    </source>
</evidence>
<keyword evidence="5" id="KW-0732">Signal</keyword>
<keyword evidence="2 4" id="KW-0472">Membrane</keyword>
<dbReference type="eggNOG" id="COG1629">
    <property type="taxonomic scope" value="Bacteria"/>
</dbReference>
<dbReference type="InterPro" id="IPR037066">
    <property type="entry name" value="Plug_dom_sf"/>
</dbReference>
<dbReference type="OrthoDB" id="8727862at2"/>
<feature type="domain" description="TonB-dependent receptor-like beta-barrel" evidence="6">
    <location>
        <begin position="551"/>
        <end position="1019"/>
    </location>
</feature>
<dbReference type="AlphaFoldDB" id="K4KN64"/>
<evidence type="ECO:0000313" key="9">
    <source>
        <dbReference type="Proteomes" id="UP000000466"/>
    </source>
</evidence>
<dbReference type="NCBIfam" id="TIGR01782">
    <property type="entry name" value="TonB-Xanth-Caul"/>
    <property type="match status" value="1"/>
</dbReference>
<dbReference type="InterPro" id="IPR010104">
    <property type="entry name" value="TonB_rcpt_bac"/>
</dbReference>
<evidence type="ECO:0000256" key="2">
    <source>
        <dbReference type="ARBA" id="ARBA00023136"/>
    </source>
</evidence>
<dbReference type="HOGENOM" id="CLU_006935_2_0_6"/>
<evidence type="ECO:0000256" key="1">
    <source>
        <dbReference type="ARBA" id="ARBA00004442"/>
    </source>
</evidence>
<feature type="chain" id="PRO_5003878276" evidence="5">
    <location>
        <begin position="32"/>
        <end position="1052"/>
    </location>
</feature>
<keyword evidence="9" id="KW-1185">Reference proteome</keyword>
<name>K4KN64_SIMAS</name>
<gene>
    <name evidence="8" type="ordered locus">M5M_16755</name>
</gene>
<protein>
    <submittedName>
        <fullName evidence="8">TonB-dependent receptor</fullName>
    </submittedName>
</protein>
<keyword evidence="4" id="KW-0798">TonB box</keyword>
<organism evidence="8 9">
    <name type="scientific">Simiduia agarivorans (strain DSM 21679 / JCM 13881 / BCRC 17597 / SA1)</name>
    <dbReference type="NCBI Taxonomy" id="1117647"/>
    <lineage>
        <taxon>Bacteria</taxon>
        <taxon>Pseudomonadati</taxon>
        <taxon>Pseudomonadota</taxon>
        <taxon>Gammaproteobacteria</taxon>
        <taxon>Cellvibrionales</taxon>
        <taxon>Cellvibrionaceae</taxon>
        <taxon>Simiduia</taxon>
    </lineage>
</organism>
<dbReference type="Gene3D" id="2.40.170.20">
    <property type="entry name" value="TonB-dependent receptor, beta-barrel domain"/>
    <property type="match status" value="1"/>
</dbReference>